<dbReference type="InterPro" id="IPR050249">
    <property type="entry name" value="Pseudomonas-type_ThrB"/>
</dbReference>
<dbReference type="SUPFAM" id="SSF56112">
    <property type="entry name" value="Protein kinase-like (PK-like)"/>
    <property type="match status" value="1"/>
</dbReference>
<dbReference type="Gene3D" id="3.30.200.20">
    <property type="entry name" value="Phosphorylase Kinase, domain 1"/>
    <property type="match status" value="1"/>
</dbReference>
<organism evidence="3 4">
    <name type="scientific">Leucobacter chromiireducens subsp. solipictus</name>
    <dbReference type="NCBI Taxonomy" id="398235"/>
    <lineage>
        <taxon>Bacteria</taxon>
        <taxon>Bacillati</taxon>
        <taxon>Actinomycetota</taxon>
        <taxon>Actinomycetes</taxon>
        <taxon>Micrococcales</taxon>
        <taxon>Microbacteriaceae</taxon>
        <taxon>Leucobacter</taxon>
    </lineage>
</organism>
<dbReference type="Gene3D" id="3.90.1200.10">
    <property type="match status" value="1"/>
</dbReference>
<dbReference type="GO" id="GO:0016301">
    <property type="term" value="F:kinase activity"/>
    <property type="evidence" value="ECO:0007669"/>
    <property type="project" value="UniProtKB-KW"/>
</dbReference>
<dbReference type="InterPro" id="IPR002575">
    <property type="entry name" value="Aminoglycoside_PTrfase"/>
</dbReference>
<dbReference type="EMBL" id="QYAC01000006">
    <property type="protein sequence ID" value="MBL3680045.1"/>
    <property type="molecule type" value="Genomic_DNA"/>
</dbReference>
<accession>A0ABS1SHT6</accession>
<evidence type="ECO:0000313" key="4">
    <source>
        <dbReference type="Proteomes" id="UP001645859"/>
    </source>
</evidence>
<dbReference type="PANTHER" id="PTHR21064">
    <property type="entry name" value="AMINOGLYCOSIDE PHOSPHOTRANSFERASE DOMAIN-CONTAINING PROTEIN-RELATED"/>
    <property type="match status" value="1"/>
</dbReference>
<dbReference type="Pfam" id="PF01636">
    <property type="entry name" value="APH"/>
    <property type="match status" value="1"/>
</dbReference>
<name>A0ABS1SHT6_9MICO</name>
<keyword evidence="4" id="KW-1185">Reference proteome</keyword>
<protein>
    <submittedName>
        <fullName evidence="3">Serine kinase</fullName>
    </submittedName>
</protein>
<dbReference type="Proteomes" id="UP001645859">
    <property type="component" value="Unassembled WGS sequence"/>
</dbReference>
<feature type="domain" description="Aminoglycoside phosphotransferase" evidence="2">
    <location>
        <begin position="34"/>
        <end position="278"/>
    </location>
</feature>
<evidence type="ECO:0000313" key="3">
    <source>
        <dbReference type="EMBL" id="MBL3680045.1"/>
    </source>
</evidence>
<keyword evidence="3" id="KW-0808">Transferase</keyword>
<gene>
    <name evidence="3" type="ORF">D3230_12210</name>
</gene>
<keyword evidence="3" id="KW-0418">Kinase</keyword>
<proteinExistence type="inferred from homology"/>
<dbReference type="PANTHER" id="PTHR21064:SF6">
    <property type="entry name" value="AMINOGLYCOSIDE PHOSPHOTRANSFERASE DOMAIN-CONTAINING PROTEIN"/>
    <property type="match status" value="1"/>
</dbReference>
<sequence length="337" mass="36535">MPNAELAAGIALARAALPHYGISPDTELSLLKHRENIVFALRANDTNYVLRVHRRGYHSDAELSCELEFVRALEGEGVAVPSFVQTADGREFCVVGGDTAAGPHQVDLQLRLENYGNFGNEHTAVDGTAELDPADFVQLGRLAAEVHAASERSGYRMSVPRDDWDLEGLVGPNFAWGDPLRIAELAGEDRETVIAALDRVRAMLLDYGTPAHRFGPIHADLTPENVLRTPAGLVLIDFDDFAAGWHLFDLATAVFFFTPHPRAAEYRAALFSGYEAVRPLDAADHAAFPAILLARGLTYLGWAADRRGEATPEWLATDVLPHVVGLARGLLATPAAT</sequence>
<comment type="caution">
    <text evidence="3">The sequence shown here is derived from an EMBL/GenBank/DDBJ whole genome shotgun (WGS) entry which is preliminary data.</text>
</comment>
<reference evidence="3 4" key="1">
    <citation type="submission" date="2018-09" db="EMBL/GenBank/DDBJ databases">
        <title>Comparative genomics of Leucobacter spp.</title>
        <authorList>
            <person name="Reis A.C."/>
            <person name="Kolvenbach B.A."/>
            <person name="Corvini P.F.X."/>
            <person name="Nunes O.C."/>
        </authorList>
    </citation>
    <scope>NUCLEOTIDE SEQUENCE [LARGE SCALE GENOMIC DNA]</scope>
    <source>
        <strain evidence="3 4">TAN 31504</strain>
    </source>
</reference>
<dbReference type="RefSeq" id="WP_202345317.1">
    <property type="nucleotide sequence ID" value="NZ_BAAAPI010000004.1"/>
</dbReference>
<dbReference type="InterPro" id="IPR011009">
    <property type="entry name" value="Kinase-like_dom_sf"/>
</dbReference>
<comment type="similarity">
    <text evidence="1">Belongs to the pseudomonas-type ThrB family.</text>
</comment>
<evidence type="ECO:0000256" key="1">
    <source>
        <dbReference type="ARBA" id="ARBA00038240"/>
    </source>
</evidence>
<evidence type="ECO:0000259" key="2">
    <source>
        <dbReference type="Pfam" id="PF01636"/>
    </source>
</evidence>